<keyword evidence="6" id="KW-0249">Electron transport</keyword>
<dbReference type="RefSeq" id="WP_029422269.1">
    <property type="nucleotide sequence ID" value="NZ_FPBV01000005.1"/>
</dbReference>
<evidence type="ECO:0000256" key="5">
    <source>
        <dbReference type="ARBA" id="ARBA00022723"/>
    </source>
</evidence>
<dbReference type="GO" id="GO:0005506">
    <property type="term" value="F:iron ion binding"/>
    <property type="evidence" value="ECO:0007669"/>
    <property type="project" value="InterPro"/>
</dbReference>
<dbReference type="InterPro" id="IPR017900">
    <property type="entry name" value="4Fe4S_Fe_S_CS"/>
</dbReference>
<feature type="domain" description="4Fe-4S ferredoxin-type" evidence="10">
    <location>
        <begin position="20"/>
        <end position="52"/>
    </location>
</feature>
<dbReference type="InterPro" id="IPR017896">
    <property type="entry name" value="4Fe4S_Fe-S-bd"/>
</dbReference>
<proteinExistence type="predicted"/>
<dbReference type="PROSITE" id="PS51379">
    <property type="entry name" value="4FE4S_FER_2"/>
    <property type="match status" value="2"/>
</dbReference>
<keyword evidence="8" id="KW-0411">Iron-sulfur</keyword>
<evidence type="ECO:0000256" key="8">
    <source>
        <dbReference type="ARBA" id="ARBA00023014"/>
    </source>
</evidence>
<dbReference type="Pfam" id="PF05187">
    <property type="entry name" value="Fer4_ETF_QO"/>
    <property type="match status" value="1"/>
</dbReference>
<dbReference type="EMBL" id="FPBV01000005">
    <property type="protein sequence ID" value="SFU64472.1"/>
    <property type="molecule type" value="Genomic_DNA"/>
</dbReference>
<reference evidence="12" key="1">
    <citation type="submission" date="2016-10" db="EMBL/GenBank/DDBJ databases">
        <authorList>
            <person name="Varghese N."/>
        </authorList>
    </citation>
    <scope>NUCLEOTIDE SEQUENCE [LARGE SCALE GENOMIC DNA]</scope>
    <source>
        <strain evidence="12">DSM 17980</strain>
    </source>
</reference>
<dbReference type="InterPro" id="IPR012206">
    <property type="entry name" value="Fd_FixX"/>
</dbReference>
<evidence type="ECO:0000259" key="10">
    <source>
        <dbReference type="PROSITE" id="PS51379"/>
    </source>
</evidence>
<organism evidence="11 12">
    <name type="scientific">Alicyclobacillus macrosporangiidus</name>
    <dbReference type="NCBI Taxonomy" id="392015"/>
    <lineage>
        <taxon>Bacteria</taxon>
        <taxon>Bacillati</taxon>
        <taxon>Bacillota</taxon>
        <taxon>Bacilli</taxon>
        <taxon>Bacillales</taxon>
        <taxon>Alicyclobacillaceae</taxon>
        <taxon>Alicyclobacillus</taxon>
    </lineage>
</organism>
<keyword evidence="7" id="KW-0408">Iron</keyword>
<evidence type="ECO:0000313" key="11">
    <source>
        <dbReference type="EMBL" id="SFU64472.1"/>
    </source>
</evidence>
<dbReference type="Gene3D" id="3.30.70.20">
    <property type="match status" value="1"/>
</dbReference>
<dbReference type="PANTHER" id="PTHR43082:SF3">
    <property type="entry name" value="FERREDOXIN-LIKE PROTEIN YDIT"/>
    <property type="match status" value="1"/>
</dbReference>
<comment type="function">
    <text evidence="1">Could be a 3Fe-4S cluster-containing protein.</text>
</comment>
<keyword evidence="12" id="KW-1185">Reference proteome</keyword>
<dbReference type="Proteomes" id="UP000183508">
    <property type="component" value="Unassembled WGS sequence"/>
</dbReference>
<comment type="similarity">
    <text evidence="2">To ferredoxins from P.putida and C.tartarivorum, ferredoxin I from A.vinelandii, ferredoxin II from D.desulfuricans.</text>
</comment>
<dbReference type="SUPFAM" id="SSF54862">
    <property type="entry name" value="4Fe-4S ferredoxins"/>
    <property type="match status" value="1"/>
</dbReference>
<dbReference type="OrthoDB" id="9800260at2"/>
<evidence type="ECO:0000256" key="2">
    <source>
        <dbReference type="ARBA" id="ARBA00009192"/>
    </source>
</evidence>
<dbReference type="InterPro" id="IPR007859">
    <property type="entry name" value="ETF-QO/FixX_C"/>
</dbReference>
<protein>
    <recommendedName>
        <fullName evidence="3">Ferredoxin-like protein</fullName>
    </recommendedName>
</protein>
<evidence type="ECO:0000256" key="9">
    <source>
        <dbReference type="ARBA" id="ARBA00023231"/>
    </source>
</evidence>
<gene>
    <name evidence="11" type="ORF">SAMN05421543_105115</name>
</gene>
<accession>A0A1I7HUQ6</accession>
<evidence type="ECO:0000256" key="7">
    <source>
        <dbReference type="ARBA" id="ARBA00023004"/>
    </source>
</evidence>
<dbReference type="AlphaFoldDB" id="A0A1I7HUQ6"/>
<dbReference type="PIRSF" id="PIRSF036548">
    <property type="entry name" value="Fdx_FixX"/>
    <property type="match status" value="1"/>
</dbReference>
<evidence type="ECO:0000256" key="6">
    <source>
        <dbReference type="ARBA" id="ARBA00022982"/>
    </source>
</evidence>
<dbReference type="PROSITE" id="PS00198">
    <property type="entry name" value="4FE4S_FER_1"/>
    <property type="match status" value="1"/>
</dbReference>
<keyword evidence="9" id="KW-0535">Nitrogen fixation</keyword>
<sequence length="94" mass="10962">MSASIEERLFTIRYKADRVSHLIIKDQEVCLACPTKECNWFCPSDVYLWHEAERMTSVAYENCIECGTCRIACPEYNIEWLYPKGGYGVTYKYG</sequence>
<keyword evidence="4" id="KW-0813">Transport</keyword>
<feature type="domain" description="4Fe-4S ferredoxin-type" evidence="10">
    <location>
        <begin position="54"/>
        <end position="83"/>
    </location>
</feature>
<dbReference type="eggNOG" id="COG2440">
    <property type="taxonomic scope" value="Bacteria"/>
</dbReference>
<evidence type="ECO:0000256" key="4">
    <source>
        <dbReference type="ARBA" id="ARBA00022448"/>
    </source>
</evidence>
<name>A0A1I7HUQ6_9BACL</name>
<dbReference type="PANTHER" id="PTHR43082">
    <property type="entry name" value="FERREDOXIN-LIKE"/>
    <property type="match status" value="1"/>
</dbReference>
<evidence type="ECO:0000256" key="3">
    <source>
        <dbReference type="ARBA" id="ARBA00020378"/>
    </source>
</evidence>
<dbReference type="GO" id="GO:0051536">
    <property type="term" value="F:iron-sulfur cluster binding"/>
    <property type="evidence" value="ECO:0007669"/>
    <property type="project" value="UniProtKB-KW"/>
</dbReference>
<evidence type="ECO:0000313" key="12">
    <source>
        <dbReference type="Proteomes" id="UP000183508"/>
    </source>
</evidence>
<keyword evidence="5" id="KW-0479">Metal-binding</keyword>
<evidence type="ECO:0000256" key="1">
    <source>
        <dbReference type="ARBA" id="ARBA00003208"/>
    </source>
</evidence>
<dbReference type="STRING" id="392015.SAMN05421543_105115"/>